<evidence type="ECO:0000313" key="3">
    <source>
        <dbReference type="EMBL" id="KEI43929.1"/>
    </source>
</evidence>
<dbReference type="OrthoDB" id="9771302at2"/>
<dbReference type="InterPro" id="IPR036291">
    <property type="entry name" value="NAD(P)-bd_dom_sf"/>
</dbReference>
<dbReference type="Gene3D" id="3.40.50.720">
    <property type="entry name" value="NAD(P)-binding Rossmann-like Domain"/>
    <property type="match status" value="1"/>
</dbReference>
<dbReference type="RefSeq" id="WP_029720215.1">
    <property type="nucleotide sequence ID" value="NZ_JAJUIW010000034.1"/>
</dbReference>
<dbReference type="InterPro" id="IPR051164">
    <property type="entry name" value="NmrA-like_oxidored"/>
</dbReference>
<evidence type="ECO:0000313" key="4">
    <source>
        <dbReference type="Proteomes" id="UP000031419"/>
    </source>
</evidence>
<dbReference type="EMBL" id="JNVU01000031">
    <property type="protein sequence ID" value="KEI43929.1"/>
    <property type="molecule type" value="Genomic_DNA"/>
</dbReference>
<dbReference type="eggNOG" id="COG0702">
    <property type="taxonomic scope" value="Bacteria"/>
</dbReference>
<evidence type="ECO:0000256" key="1">
    <source>
        <dbReference type="ARBA" id="ARBA00022857"/>
    </source>
</evidence>
<evidence type="ECO:0000259" key="2">
    <source>
        <dbReference type="Pfam" id="PF13460"/>
    </source>
</evidence>
<dbReference type="PANTHER" id="PTHR42748:SF3">
    <property type="entry name" value="BLL4366 PROTEIN"/>
    <property type="match status" value="1"/>
</dbReference>
<dbReference type="PANTHER" id="PTHR42748">
    <property type="entry name" value="NITROGEN METABOLITE REPRESSION PROTEIN NMRA FAMILY MEMBER"/>
    <property type="match status" value="1"/>
</dbReference>
<reference evidence="3 4" key="1">
    <citation type="submission" date="2014-06" db="EMBL/GenBank/DDBJ databases">
        <title>Saccharopolyspora rectivirgula DSM-43113 Genome sequencing.</title>
        <authorList>
            <person name="Barrera C."/>
            <person name="Millon L."/>
            <person name="Rognon B."/>
            <person name="Zaugg C."/>
            <person name="Monod M."/>
        </authorList>
    </citation>
    <scope>NUCLEOTIDE SEQUENCE [LARGE SCALE GENOMIC DNA]</scope>
    <source>
        <strain evidence="3 4">DSM 43113</strain>
    </source>
</reference>
<keyword evidence="4" id="KW-1185">Reference proteome</keyword>
<organism evidence="3 4">
    <name type="scientific">Saccharopolyspora rectivirgula</name>
    <dbReference type="NCBI Taxonomy" id="28042"/>
    <lineage>
        <taxon>Bacteria</taxon>
        <taxon>Bacillati</taxon>
        <taxon>Actinomycetota</taxon>
        <taxon>Actinomycetes</taxon>
        <taxon>Pseudonocardiales</taxon>
        <taxon>Pseudonocardiaceae</taxon>
        <taxon>Saccharopolyspora</taxon>
    </lineage>
</organism>
<dbReference type="STRING" id="28042.GU90_13250"/>
<dbReference type="SUPFAM" id="SSF51735">
    <property type="entry name" value="NAD(P)-binding Rossmann-fold domains"/>
    <property type="match status" value="1"/>
</dbReference>
<accession>A0A073B885</accession>
<keyword evidence="1" id="KW-0521">NADP</keyword>
<protein>
    <recommendedName>
        <fullName evidence="2">NAD(P)-binding domain-containing protein</fullName>
    </recommendedName>
</protein>
<sequence length="266" mass="29459">MEVVTIAGGTGHLGQQVVRLLKKNHRVRVLARRPGQDPDVEWVPGDLATGDGIREAVAGAHTVVHTATWSPMAQRGYPIPRDFWYSPPDVDVDGTSRLLEAATQQRVQHFLYVSITGVDNPKLPYLRLKHSAEELVSVSDCPWSILRATQFYWLLDRMFDQMSKIAVLPFPGTLPAQPGAAEDFADYIAECVEAGPGGRRADFAGPEVLSFTELVRAWSHVRGKKCRLVQVPVPDRVRNAVSAVLTSPDGRRGTTTWQQWLQRSTG</sequence>
<name>A0A073B885_9PSEU</name>
<gene>
    <name evidence="3" type="ORF">GU90_13250</name>
</gene>
<comment type="caution">
    <text evidence="3">The sequence shown here is derived from an EMBL/GenBank/DDBJ whole genome shotgun (WGS) entry which is preliminary data.</text>
</comment>
<feature type="domain" description="NAD(P)-binding" evidence="2">
    <location>
        <begin position="8"/>
        <end position="193"/>
    </location>
</feature>
<dbReference type="Pfam" id="PF13460">
    <property type="entry name" value="NAD_binding_10"/>
    <property type="match status" value="1"/>
</dbReference>
<dbReference type="AlphaFoldDB" id="A0A073B885"/>
<dbReference type="Proteomes" id="UP000031419">
    <property type="component" value="Unassembled WGS sequence"/>
</dbReference>
<dbReference type="InterPro" id="IPR016040">
    <property type="entry name" value="NAD(P)-bd_dom"/>
</dbReference>
<proteinExistence type="predicted"/>